<reference evidence="3" key="1">
    <citation type="submission" date="2023-06" db="EMBL/GenBank/DDBJ databases">
        <title>Black Yeasts Isolated from many extreme environments.</title>
        <authorList>
            <person name="Coleine C."/>
            <person name="Stajich J.E."/>
            <person name="Selbmann L."/>
        </authorList>
    </citation>
    <scope>NUCLEOTIDE SEQUENCE</scope>
    <source>
        <strain evidence="3">CCFEE 5200</strain>
    </source>
</reference>
<feature type="domain" description="Ubiquitin-like" evidence="2">
    <location>
        <begin position="265"/>
        <end position="339"/>
    </location>
</feature>
<dbReference type="EMBL" id="JAUJLE010000351">
    <property type="protein sequence ID" value="KAK0959545.1"/>
    <property type="molecule type" value="Genomic_DNA"/>
</dbReference>
<dbReference type="Proteomes" id="UP001175353">
    <property type="component" value="Unassembled WGS sequence"/>
</dbReference>
<accession>A0AAN6H739</accession>
<evidence type="ECO:0000313" key="4">
    <source>
        <dbReference type="Proteomes" id="UP001175353"/>
    </source>
</evidence>
<dbReference type="AlphaFoldDB" id="A0AAN6H739"/>
<evidence type="ECO:0000259" key="2">
    <source>
        <dbReference type="Pfam" id="PF22893"/>
    </source>
</evidence>
<evidence type="ECO:0000256" key="1">
    <source>
        <dbReference type="SAM" id="MobiDB-lite"/>
    </source>
</evidence>
<dbReference type="Pfam" id="PF22893">
    <property type="entry name" value="ULD_2"/>
    <property type="match status" value="1"/>
</dbReference>
<sequence length="487" mass="52830">MATTIPPLNFTRSPDSFSTACEQQSNDDWEDSSSTTSIASAIPASALPVNKIDNKDSGWSDLAQTVELKRSDTISSQPDGIQRHDTIKSTQNKLVKRRPSIKPPKGSPTALEKSWVSYRCDIHAHSNTNYAAAASSCEQLILEANGHLIPFVYPGGLLYKPPPTTPNPLHSGDTIDSAGSHVSIASWKPFPPAEFSGLKLGFRHGRPDELQLLPLVRAVRRQTLQGDGGSGGEKALWGGRRSGVAKRCVSAWLGMVARDYGRGPAVGRKFSFPWHLCKTWKGMETLIKQAFLHVDVIGEHVHQGHYDLTGPDGEIILPQVWDTMIKPDWEISMHMWPMPEPPPVPKDIERVFDVGGGSFENPLAGMFGNLGLEAMAPLKKSSKKDKDRDGRKKKGRAEEVINVLPSGAMHRSSSSSSAMPMPPPPPEFARGGYGGGDLLAGFPVMGGLPPLPPMLPEKRAKAKSKGSKDLSPFAAWIAGGSQRPKRR</sequence>
<organism evidence="3 4">
    <name type="scientific">Friedmanniomyces endolithicus</name>
    <dbReference type="NCBI Taxonomy" id="329885"/>
    <lineage>
        <taxon>Eukaryota</taxon>
        <taxon>Fungi</taxon>
        <taxon>Dikarya</taxon>
        <taxon>Ascomycota</taxon>
        <taxon>Pezizomycotina</taxon>
        <taxon>Dothideomycetes</taxon>
        <taxon>Dothideomycetidae</taxon>
        <taxon>Mycosphaerellales</taxon>
        <taxon>Teratosphaeriaceae</taxon>
        <taxon>Friedmanniomyces</taxon>
    </lineage>
</organism>
<evidence type="ECO:0000313" key="3">
    <source>
        <dbReference type="EMBL" id="KAK0959545.1"/>
    </source>
</evidence>
<feature type="region of interest" description="Disordered" evidence="1">
    <location>
        <begin position="1"/>
        <end position="37"/>
    </location>
</feature>
<feature type="compositionally biased region" description="Polar residues" evidence="1">
    <location>
        <begin position="10"/>
        <end position="24"/>
    </location>
</feature>
<proteinExistence type="predicted"/>
<gene>
    <name evidence="3" type="ORF">LTR91_020782</name>
</gene>
<dbReference type="InterPro" id="IPR054464">
    <property type="entry name" value="ULD_fung"/>
</dbReference>
<protein>
    <recommendedName>
        <fullName evidence="2">Ubiquitin-like domain-containing protein</fullName>
    </recommendedName>
</protein>
<comment type="caution">
    <text evidence="3">The sequence shown here is derived from an EMBL/GenBank/DDBJ whole genome shotgun (WGS) entry which is preliminary data.</text>
</comment>
<name>A0AAN6H739_9PEZI</name>
<keyword evidence="4" id="KW-1185">Reference proteome</keyword>
<feature type="region of interest" description="Disordered" evidence="1">
    <location>
        <begin position="378"/>
        <end position="487"/>
    </location>
</feature>